<dbReference type="EMBL" id="BAAFSV010000001">
    <property type="protein sequence ID" value="GAB1312361.1"/>
    <property type="molecule type" value="Genomic_DNA"/>
</dbReference>
<dbReference type="Proteomes" id="UP001628179">
    <property type="component" value="Unassembled WGS sequence"/>
</dbReference>
<accession>A0ABQ0G3M8</accession>
<evidence type="ECO:0000313" key="2">
    <source>
        <dbReference type="Proteomes" id="UP001628179"/>
    </source>
</evidence>
<keyword evidence="2" id="KW-1185">Reference proteome</keyword>
<organism evidence="1 2">
    <name type="scientific">Madurella fahalii</name>
    <dbReference type="NCBI Taxonomy" id="1157608"/>
    <lineage>
        <taxon>Eukaryota</taxon>
        <taxon>Fungi</taxon>
        <taxon>Dikarya</taxon>
        <taxon>Ascomycota</taxon>
        <taxon>Pezizomycotina</taxon>
        <taxon>Sordariomycetes</taxon>
        <taxon>Sordariomycetidae</taxon>
        <taxon>Sordariales</taxon>
        <taxon>Sordariales incertae sedis</taxon>
        <taxon>Madurella</taxon>
    </lineage>
</organism>
<evidence type="ECO:0000313" key="1">
    <source>
        <dbReference type="EMBL" id="GAB1312361.1"/>
    </source>
</evidence>
<dbReference type="GeneID" id="98173316"/>
<gene>
    <name evidence="1" type="ORF">MFIFM68171_02571</name>
</gene>
<name>A0ABQ0G3M8_9PEZI</name>
<proteinExistence type="predicted"/>
<dbReference type="RefSeq" id="XP_070914094.1">
    <property type="nucleotide sequence ID" value="XM_071057993.1"/>
</dbReference>
<sequence>MTSSIPFSVMVSQAVNDRISVLGDPLNLARGVTHIDQLLIISGRTLAVSKMAIQVQSLFSPFAKQTAVIADLKDVPASGLKYGSAVICLSGLEEATFARMNQQRVSAMQSLFREAKYILWATRGCRDDDPYANMMVGIARSASRELAHLRLKLVDLDRVLLQRHQPDALMFSEMLLQMICLDLSSYGDILWSNETEIAVERGAIPIPRVVPDDNLNNSFNSARRIITRSVFPTSTPVEISITDRGIVLEETSFGHLTDKWLGHHSGL</sequence>
<protein>
    <submittedName>
        <fullName evidence="1">Uncharacterized protein</fullName>
    </submittedName>
</protein>
<comment type="caution">
    <text evidence="1">The sequence shown here is derived from an EMBL/GenBank/DDBJ whole genome shotgun (WGS) entry which is preliminary data.</text>
</comment>
<reference evidence="1 2" key="1">
    <citation type="submission" date="2024-09" db="EMBL/GenBank/DDBJ databases">
        <title>Itraconazole resistance in Madurella fahalii resulting from another homologue of gene encoding cytochrome P450 14-alpha sterol demethylase (CYP51).</title>
        <authorList>
            <person name="Yoshioka I."/>
            <person name="Fahal A.H."/>
            <person name="Kaneko S."/>
            <person name="Yaguchi T."/>
        </authorList>
    </citation>
    <scope>NUCLEOTIDE SEQUENCE [LARGE SCALE GENOMIC DNA]</scope>
    <source>
        <strain evidence="1 2">IFM 68171</strain>
    </source>
</reference>
<dbReference type="Gene3D" id="3.40.50.720">
    <property type="entry name" value="NAD(P)-binding Rossmann-like Domain"/>
    <property type="match status" value="1"/>
</dbReference>